<gene>
    <name evidence="3" type="ORF">HanXRQr2_Chr01g0042541</name>
</gene>
<keyword evidence="2" id="KW-1133">Transmembrane helix</keyword>
<feature type="transmembrane region" description="Helical" evidence="2">
    <location>
        <begin position="83"/>
        <end position="103"/>
    </location>
</feature>
<reference evidence="3" key="2">
    <citation type="submission" date="2020-06" db="EMBL/GenBank/DDBJ databases">
        <title>Helianthus annuus Genome sequencing and assembly Release 2.</title>
        <authorList>
            <person name="Gouzy J."/>
            <person name="Langlade N."/>
            <person name="Munos S."/>
        </authorList>
    </citation>
    <scope>NUCLEOTIDE SEQUENCE</scope>
    <source>
        <tissue evidence="3">Leaves</tissue>
    </source>
</reference>
<dbReference type="AlphaFoldDB" id="A0A9K3JYI0"/>
<dbReference type="Gramene" id="mRNA:HanXRQr2_Chr01g0042541">
    <property type="protein sequence ID" value="mRNA:HanXRQr2_Chr01g0042541"/>
    <property type="gene ID" value="HanXRQr2_Chr01g0042541"/>
</dbReference>
<keyword evidence="2" id="KW-0472">Membrane</keyword>
<evidence type="ECO:0000256" key="2">
    <source>
        <dbReference type="SAM" id="Phobius"/>
    </source>
</evidence>
<dbReference type="EMBL" id="MNCJ02000316">
    <property type="protein sequence ID" value="KAF5823830.1"/>
    <property type="molecule type" value="Genomic_DNA"/>
</dbReference>
<dbReference type="PANTHER" id="PTHR11654">
    <property type="entry name" value="OLIGOPEPTIDE TRANSPORTER-RELATED"/>
    <property type="match status" value="1"/>
</dbReference>
<keyword evidence="2" id="KW-0812">Transmembrane</keyword>
<keyword evidence="4" id="KW-1185">Reference proteome</keyword>
<protein>
    <submittedName>
        <fullName evidence="3">Proton-dependent oligopeptide transporter family, MFS transporter superfamily</fullName>
    </submittedName>
</protein>
<accession>A0A9K3JYI0</accession>
<evidence type="ECO:0000256" key="1">
    <source>
        <dbReference type="ARBA" id="ARBA00044504"/>
    </source>
</evidence>
<dbReference type="PROSITE" id="PS01022">
    <property type="entry name" value="PTR2_1"/>
    <property type="match status" value="1"/>
</dbReference>
<dbReference type="Proteomes" id="UP000215914">
    <property type="component" value="Unassembled WGS sequence"/>
</dbReference>
<comment type="similarity">
    <text evidence="1">Belongs to the major facilitator superfamily. Phosphate:H(+) symporter (TC 2.A.1.9) family.</text>
</comment>
<comment type="caution">
    <text evidence="3">The sequence shown here is derived from an EMBL/GenBank/DDBJ whole genome shotgun (WGS) entry which is preliminary data.</text>
</comment>
<dbReference type="InterPro" id="IPR018456">
    <property type="entry name" value="PTR2_symporter_CS"/>
</dbReference>
<feature type="transmembrane region" description="Helical" evidence="2">
    <location>
        <begin position="58"/>
        <end position="77"/>
    </location>
</feature>
<feature type="transmembrane region" description="Helical" evidence="2">
    <location>
        <begin position="20"/>
        <end position="46"/>
    </location>
</feature>
<reference evidence="3" key="1">
    <citation type="journal article" date="2017" name="Nature">
        <title>The sunflower genome provides insights into oil metabolism, flowering and Asterid evolution.</title>
        <authorList>
            <person name="Badouin H."/>
            <person name="Gouzy J."/>
            <person name="Grassa C.J."/>
            <person name="Murat F."/>
            <person name="Staton S.E."/>
            <person name="Cottret L."/>
            <person name="Lelandais-Briere C."/>
            <person name="Owens G.L."/>
            <person name="Carrere S."/>
            <person name="Mayjonade B."/>
            <person name="Legrand L."/>
            <person name="Gill N."/>
            <person name="Kane N.C."/>
            <person name="Bowers J.E."/>
            <person name="Hubner S."/>
            <person name="Bellec A."/>
            <person name="Berard A."/>
            <person name="Berges H."/>
            <person name="Blanchet N."/>
            <person name="Boniface M.C."/>
            <person name="Brunel D."/>
            <person name="Catrice O."/>
            <person name="Chaidir N."/>
            <person name="Claudel C."/>
            <person name="Donnadieu C."/>
            <person name="Faraut T."/>
            <person name="Fievet G."/>
            <person name="Helmstetter N."/>
            <person name="King M."/>
            <person name="Knapp S.J."/>
            <person name="Lai Z."/>
            <person name="Le Paslier M.C."/>
            <person name="Lippi Y."/>
            <person name="Lorenzon L."/>
            <person name="Mandel J.R."/>
            <person name="Marage G."/>
            <person name="Marchand G."/>
            <person name="Marquand E."/>
            <person name="Bret-Mestries E."/>
            <person name="Morien E."/>
            <person name="Nambeesan S."/>
            <person name="Nguyen T."/>
            <person name="Pegot-Espagnet P."/>
            <person name="Pouilly N."/>
            <person name="Raftis F."/>
            <person name="Sallet E."/>
            <person name="Schiex T."/>
            <person name="Thomas J."/>
            <person name="Vandecasteele C."/>
            <person name="Vares D."/>
            <person name="Vear F."/>
            <person name="Vautrin S."/>
            <person name="Crespi M."/>
            <person name="Mangin B."/>
            <person name="Burke J.M."/>
            <person name="Salse J."/>
            <person name="Munos S."/>
            <person name="Vincourt P."/>
            <person name="Rieseberg L.H."/>
            <person name="Langlade N.B."/>
        </authorList>
    </citation>
    <scope>NUCLEOTIDE SEQUENCE</scope>
    <source>
        <tissue evidence="3">Leaves</tissue>
    </source>
</reference>
<name>A0A9K3JYI0_HELAN</name>
<organism evidence="3 4">
    <name type="scientific">Helianthus annuus</name>
    <name type="common">Common sunflower</name>
    <dbReference type="NCBI Taxonomy" id="4232"/>
    <lineage>
        <taxon>Eukaryota</taxon>
        <taxon>Viridiplantae</taxon>
        <taxon>Streptophyta</taxon>
        <taxon>Embryophyta</taxon>
        <taxon>Tracheophyta</taxon>
        <taxon>Spermatophyta</taxon>
        <taxon>Magnoliopsida</taxon>
        <taxon>eudicotyledons</taxon>
        <taxon>Gunneridae</taxon>
        <taxon>Pentapetalae</taxon>
        <taxon>asterids</taxon>
        <taxon>campanulids</taxon>
        <taxon>Asterales</taxon>
        <taxon>Asteraceae</taxon>
        <taxon>Asteroideae</taxon>
        <taxon>Heliantheae alliance</taxon>
        <taxon>Heliantheae</taxon>
        <taxon>Helianthus</taxon>
    </lineage>
</organism>
<dbReference type="GO" id="GO:0006857">
    <property type="term" value="P:oligopeptide transport"/>
    <property type="evidence" value="ECO:0007669"/>
    <property type="project" value="InterPro"/>
</dbReference>
<dbReference type="SUPFAM" id="SSF103473">
    <property type="entry name" value="MFS general substrate transporter"/>
    <property type="match status" value="1"/>
</dbReference>
<dbReference type="GO" id="GO:0016020">
    <property type="term" value="C:membrane"/>
    <property type="evidence" value="ECO:0007669"/>
    <property type="project" value="InterPro"/>
</dbReference>
<dbReference type="InterPro" id="IPR036259">
    <property type="entry name" value="MFS_trans_sf"/>
</dbReference>
<dbReference type="Gene3D" id="1.20.1250.20">
    <property type="entry name" value="MFS general substrate transporter like domains"/>
    <property type="match status" value="1"/>
</dbReference>
<evidence type="ECO:0000313" key="4">
    <source>
        <dbReference type="Proteomes" id="UP000215914"/>
    </source>
</evidence>
<proteinExistence type="inferred from homology"/>
<dbReference type="GO" id="GO:0022857">
    <property type="term" value="F:transmembrane transporter activity"/>
    <property type="evidence" value="ECO:0007669"/>
    <property type="project" value="InterPro"/>
</dbReference>
<evidence type="ECO:0000313" key="3">
    <source>
        <dbReference type="EMBL" id="KAF5823830.1"/>
    </source>
</evidence>
<sequence length="118" mass="12285">MDAEPQSSSAPKKGGWVTFPFLIGTMAGLTLAAGGWSNNIIVYLINEFNIESIDAAQIANILNGCMALLPIIGAILADSYLGSFIVISVSSLVSMVGIVVLTLTSTLDVLKPKPCENG</sequence>